<dbReference type="OrthoDB" id="2418340at2"/>
<evidence type="ECO:0008006" key="3">
    <source>
        <dbReference type="Google" id="ProtNLM"/>
    </source>
</evidence>
<proteinExistence type="predicted"/>
<dbReference type="STRING" id="1714354.BLL40_05220"/>
<dbReference type="EMBL" id="MRWQ01000005">
    <property type="protein sequence ID" value="OKL36993.1"/>
    <property type="molecule type" value="Genomic_DNA"/>
</dbReference>
<reference evidence="1 2" key="1">
    <citation type="submission" date="2016-12" db="EMBL/GenBank/DDBJ databases">
        <title>Domibacillus sp. SAOS 44 whole genome sequencing.</title>
        <authorList>
            <person name="Verma A."/>
            <person name="Krishnamurthi S."/>
        </authorList>
    </citation>
    <scope>NUCLEOTIDE SEQUENCE [LARGE SCALE GENOMIC DNA]</scope>
    <source>
        <strain evidence="1 2">SAOS 44</strain>
    </source>
</reference>
<accession>A0A1Q5P482</accession>
<gene>
    <name evidence="1" type="ORF">BLL40_05220</name>
</gene>
<evidence type="ECO:0000313" key="1">
    <source>
        <dbReference type="EMBL" id="OKL36993.1"/>
    </source>
</evidence>
<sequence>MIQKYLKDVLAPLFPRLQWTMDYRQADDHTGTVYSEGGRAPDKYETGIRRPSYMIYIRSSDFAYAEQVACDVVDTLHRTANVLVTIEEKDEYENVVGSKAYRVLFMSAVSEPNRIGVIEGVMEWSANFDVTLREEK</sequence>
<organism evidence="1 2">
    <name type="scientific">Domibacillus mangrovi</name>
    <dbReference type="NCBI Taxonomy" id="1714354"/>
    <lineage>
        <taxon>Bacteria</taxon>
        <taxon>Bacillati</taxon>
        <taxon>Bacillota</taxon>
        <taxon>Bacilli</taxon>
        <taxon>Bacillales</taxon>
        <taxon>Bacillaceae</taxon>
        <taxon>Domibacillus</taxon>
    </lineage>
</organism>
<name>A0A1Q5P482_9BACI</name>
<protein>
    <recommendedName>
        <fullName evidence="3">Minor capsid protein</fullName>
    </recommendedName>
</protein>
<comment type="caution">
    <text evidence="1">The sequence shown here is derived from an EMBL/GenBank/DDBJ whole genome shotgun (WGS) entry which is preliminary data.</text>
</comment>
<dbReference type="AlphaFoldDB" id="A0A1Q5P482"/>
<evidence type="ECO:0000313" key="2">
    <source>
        <dbReference type="Proteomes" id="UP000186524"/>
    </source>
</evidence>
<dbReference type="RefSeq" id="WP_073710874.1">
    <property type="nucleotide sequence ID" value="NZ_MRWQ01000005.1"/>
</dbReference>
<dbReference type="Proteomes" id="UP000186524">
    <property type="component" value="Unassembled WGS sequence"/>
</dbReference>
<keyword evidence="2" id="KW-1185">Reference proteome</keyword>